<feature type="transmembrane region" description="Helical" evidence="14">
    <location>
        <begin position="39"/>
        <end position="65"/>
    </location>
</feature>
<evidence type="ECO:0000256" key="14">
    <source>
        <dbReference type="SAM" id="Phobius"/>
    </source>
</evidence>
<keyword evidence="7 14" id="KW-0472">Membrane</keyword>
<sequence length="490" mass="54658">MSCSGGRGRKKKGSGGGGSALEGDAHDQVSLHRRNLYVFSYPLLAVFALLRAVALQLALLFAWLFARLSGTMAARAKTAQEPASRERDDDGEQIRQHHKQAFEYISVALRIDEDEKGHKEQAVQWYQKGITELEKGIAIEITGQGEKYERAKRLQEKMTTNLIMAKDRLELLDVCCCFNILRQNGKAAAPTVTPPRKRDMKNFKNVDSKLANLILNEIVDSGSAVRFEDVAGQELAKQALQEIVILPALRPELFTGLRTPARGLLLFGPPGNGKTMLAKAVATESNATFFNISAASLTSKYVGEGEKLVRALFAVARELQPSIIFIDEIDSLLCERREGEHDASRRLKTEFLIEFDGVQSGSEDRVLVMGATNRPQELDEAVLRRFAKRVYVTLPNEEVGRCNKMFCVIPFRMTEGYSGSDLTSLAKDAALGPIRELRPEQVKNMAAHEMRNITFSDFVESLKKIKRSVSPQTVDLYIRWNKEYGDTTAL</sequence>
<dbReference type="GO" id="GO:0016887">
    <property type="term" value="F:ATP hydrolysis activity"/>
    <property type="evidence" value="ECO:0007669"/>
    <property type="project" value="InterPro"/>
</dbReference>
<keyword evidence="14" id="KW-1133">Transmembrane helix</keyword>
<dbReference type="Gene3D" id="3.40.50.300">
    <property type="entry name" value="P-loop containing nucleotide triphosphate hydrolases"/>
    <property type="match status" value="1"/>
</dbReference>
<dbReference type="GO" id="GO:0051301">
    <property type="term" value="P:cell division"/>
    <property type="evidence" value="ECO:0007669"/>
    <property type="project" value="UniProtKB-KW"/>
</dbReference>
<dbReference type="InterPro" id="IPR003593">
    <property type="entry name" value="AAA+_ATPase"/>
</dbReference>
<evidence type="ECO:0000256" key="4">
    <source>
        <dbReference type="ARBA" id="ARBA00022701"/>
    </source>
</evidence>
<dbReference type="InterPro" id="IPR015415">
    <property type="entry name" value="Spast_Vps4_C"/>
</dbReference>
<name>A0A8C9VBZ8_SCLFO</name>
<dbReference type="InterPro" id="IPR027417">
    <property type="entry name" value="P-loop_NTPase"/>
</dbReference>
<evidence type="ECO:0000256" key="6">
    <source>
        <dbReference type="ARBA" id="ARBA00022840"/>
    </source>
</evidence>
<evidence type="ECO:0000256" key="11">
    <source>
        <dbReference type="ARBA" id="ARBA00038871"/>
    </source>
</evidence>
<dbReference type="Proteomes" id="UP000694397">
    <property type="component" value="Chromosome 16"/>
</dbReference>
<dbReference type="GO" id="GO:0008568">
    <property type="term" value="F:microtubule severing ATPase activity"/>
    <property type="evidence" value="ECO:0007669"/>
    <property type="project" value="UniProtKB-EC"/>
</dbReference>
<dbReference type="InterPro" id="IPR050304">
    <property type="entry name" value="MT-severing_AAA_ATPase"/>
</dbReference>
<feature type="region of interest" description="Disordered" evidence="13">
    <location>
        <begin position="1"/>
        <end position="24"/>
    </location>
</feature>
<keyword evidence="3" id="KW-0132">Cell division</keyword>
<dbReference type="InterPro" id="IPR003960">
    <property type="entry name" value="ATPase_AAA_CS"/>
</dbReference>
<evidence type="ECO:0000256" key="8">
    <source>
        <dbReference type="ARBA" id="ARBA00023212"/>
    </source>
</evidence>
<evidence type="ECO:0000256" key="3">
    <source>
        <dbReference type="ARBA" id="ARBA00022618"/>
    </source>
</evidence>
<dbReference type="Gene3D" id="1.20.58.80">
    <property type="entry name" value="Phosphotransferase system, lactose/cellobiose-type IIA subunit"/>
    <property type="match status" value="1"/>
</dbReference>
<feature type="domain" description="AAA+ ATPase" evidence="15">
    <location>
        <begin position="260"/>
        <end position="396"/>
    </location>
</feature>
<keyword evidence="18" id="KW-1185">Reference proteome</keyword>
<evidence type="ECO:0000313" key="18">
    <source>
        <dbReference type="Proteomes" id="UP000694397"/>
    </source>
</evidence>
<dbReference type="GO" id="GO:0005524">
    <property type="term" value="F:ATP binding"/>
    <property type="evidence" value="ECO:0007669"/>
    <property type="project" value="UniProtKB-KW"/>
</dbReference>
<comment type="similarity">
    <text evidence="1 12">Belongs to the AAA ATPase family.</text>
</comment>
<dbReference type="SMART" id="SM00382">
    <property type="entry name" value="AAA"/>
    <property type="match status" value="1"/>
</dbReference>
<keyword evidence="14" id="KW-0812">Transmembrane</keyword>
<dbReference type="Pfam" id="PF00004">
    <property type="entry name" value="AAA"/>
    <property type="match status" value="1"/>
</dbReference>
<evidence type="ECO:0000259" key="15">
    <source>
        <dbReference type="SMART" id="SM00382"/>
    </source>
</evidence>
<proteinExistence type="inferred from homology"/>
<dbReference type="AlphaFoldDB" id="A0A8C9VBZ8"/>
<dbReference type="InterPro" id="IPR041569">
    <property type="entry name" value="AAA_lid_3"/>
</dbReference>
<dbReference type="Gene3D" id="1.10.8.60">
    <property type="match status" value="1"/>
</dbReference>
<dbReference type="InterPro" id="IPR003959">
    <property type="entry name" value="ATPase_AAA_core"/>
</dbReference>
<evidence type="ECO:0000313" key="17">
    <source>
        <dbReference type="Ensembl" id="ENSSFOP00015043649.1"/>
    </source>
</evidence>
<keyword evidence="8" id="KW-0206">Cytoskeleton</keyword>
<dbReference type="EC" id="5.6.1.1" evidence="11"/>
<dbReference type="GeneTree" id="ENSGT00940000156258"/>
<keyword evidence="2" id="KW-0963">Cytoplasm</keyword>
<reference evidence="17 18" key="1">
    <citation type="submission" date="2019-04" db="EMBL/GenBank/DDBJ databases">
        <authorList>
            <consortium name="Wellcome Sanger Institute Data Sharing"/>
        </authorList>
    </citation>
    <scope>NUCLEOTIDE SEQUENCE [LARGE SCALE GENOMIC DNA]</scope>
</reference>
<dbReference type="FunFam" id="3.40.50.300:FF:000093">
    <property type="entry name" value="Fidgetin-like 1"/>
    <property type="match status" value="1"/>
</dbReference>
<evidence type="ECO:0000256" key="5">
    <source>
        <dbReference type="ARBA" id="ARBA00022741"/>
    </source>
</evidence>
<organism evidence="17 18">
    <name type="scientific">Scleropages formosus</name>
    <name type="common">Asian bonytongue</name>
    <name type="synonym">Osteoglossum formosum</name>
    <dbReference type="NCBI Taxonomy" id="113540"/>
    <lineage>
        <taxon>Eukaryota</taxon>
        <taxon>Metazoa</taxon>
        <taxon>Chordata</taxon>
        <taxon>Craniata</taxon>
        <taxon>Vertebrata</taxon>
        <taxon>Euteleostomi</taxon>
        <taxon>Actinopterygii</taxon>
        <taxon>Neopterygii</taxon>
        <taxon>Teleostei</taxon>
        <taxon>Osteoglossocephala</taxon>
        <taxon>Osteoglossomorpha</taxon>
        <taxon>Osteoglossiformes</taxon>
        <taxon>Osteoglossidae</taxon>
        <taxon>Scleropages</taxon>
    </lineage>
</organism>
<dbReference type="CDD" id="cd02679">
    <property type="entry name" value="MIT_spastin"/>
    <property type="match status" value="1"/>
</dbReference>
<keyword evidence="9" id="KW-0413">Isomerase</keyword>
<gene>
    <name evidence="17" type="primary">SPAST</name>
</gene>
<dbReference type="Pfam" id="PF09336">
    <property type="entry name" value="Vps4_C"/>
    <property type="match status" value="1"/>
</dbReference>
<dbReference type="GO" id="GO:0005874">
    <property type="term" value="C:microtubule"/>
    <property type="evidence" value="ECO:0007669"/>
    <property type="project" value="UniProtKB-KW"/>
</dbReference>
<dbReference type="PANTHER" id="PTHR23074">
    <property type="entry name" value="AAA DOMAIN-CONTAINING"/>
    <property type="match status" value="1"/>
</dbReference>
<dbReference type="PANTHER" id="PTHR23074:SF86">
    <property type="entry name" value="SPASTIN"/>
    <property type="match status" value="1"/>
</dbReference>
<reference evidence="17" key="3">
    <citation type="submission" date="2025-09" db="UniProtKB">
        <authorList>
            <consortium name="Ensembl"/>
        </authorList>
    </citation>
    <scope>IDENTIFICATION</scope>
</reference>
<evidence type="ECO:0000256" key="7">
    <source>
        <dbReference type="ARBA" id="ARBA00023136"/>
    </source>
</evidence>
<dbReference type="PROSITE" id="PS00674">
    <property type="entry name" value="AAA"/>
    <property type="match status" value="1"/>
</dbReference>
<evidence type="ECO:0000256" key="10">
    <source>
        <dbReference type="ARBA" id="ARBA00036378"/>
    </source>
</evidence>
<dbReference type="CDD" id="cd19524">
    <property type="entry name" value="RecA-like_spastin"/>
    <property type="match status" value="1"/>
</dbReference>
<evidence type="ECO:0000259" key="16">
    <source>
        <dbReference type="SMART" id="SM00745"/>
    </source>
</evidence>
<dbReference type="FunFam" id="1.20.58.80:FF:000006">
    <property type="entry name" value="Spastin"/>
    <property type="match status" value="1"/>
</dbReference>
<dbReference type="SMART" id="SM00745">
    <property type="entry name" value="MIT"/>
    <property type="match status" value="1"/>
</dbReference>
<dbReference type="SUPFAM" id="SSF52540">
    <property type="entry name" value="P-loop containing nucleoside triphosphate hydrolases"/>
    <property type="match status" value="1"/>
</dbReference>
<evidence type="ECO:0000256" key="1">
    <source>
        <dbReference type="ARBA" id="ARBA00006914"/>
    </source>
</evidence>
<evidence type="ECO:0000256" key="9">
    <source>
        <dbReference type="ARBA" id="ARBA00023235"/>
    </source>
</evidence>
<protein>
    <recommendedName>
        <fullName evidence="11">microtubule-severing ATPase</fullName>
        <ecNumber evidence="11">5.6.1.1</ecNumber>
    </recommendedName>
</protein>
<keyword evidence="3" id="KW-0131">Cell cycle</keyword>
<comment type="catalytic activity">
    <reaction evidence="10">
        <text>n ATP + n H2O + a microtubule = n ADP + n phosphate + (n+1) alpha/beta tubulin heterodimers.</text>
        <dbReference type="EC" id="5.6.1.1"/>
    </reaction>
</comment>
<keyword evidence="6 12" id="KW-0067">ATP-binding</keyword>
<dbReference type="Ensembl" id="ENSSFOT00015043013.1">
    <property type="protein sequence ID" value="ENSSFOP00015043649.1"/>
    <property type="gene ID" value="ENSSFOG00015000444.2"/>
</dbReference>
<keyword evidence="4" id="KW-0493">Microtubule</keyword>
<evidence type="ECO:0000256" key="13">
    <source>
        <dbReference type="SAM" id="MobiDB-lite"/>
    </source>
</evidence>
<dbReference type="Pfam" id="PF17862">
    <property type="entry name" value="AAA_lid_3"/>
    <property type="match status" value="1"/>
</dbReference>
<keyword evidence="5 12" id="KW-0547">Nucleotide-binding</keyword>
<dbReference type="InterPro" id="IPR007330">
    <property type="entry name" value="MIT_dom"/>
</dbReference>
<feature type="domain" description="MIT" evidence="16">
    <location>
        <begin position="94"/>
        <end position="171"/>
    </location>
</feature>
<reference evidence="17" key="2">
    <citation type="submission" date="2025-08" db="UniProtKB">
        <authorList>
            <consortium name="Ensembl"/>
        </authorList>
    </citation>
    <scope>IDENTIFICATION</scope>
</reference>
<accession>A0A8C9VBZ8</accession>
<evidence type="ECO:0000256" key="2">
    <source>
        <dbReference type="ARBA" id="ARBA00022490"/>
    </source>
</evidence>
<evidence type="ECO:0000256" key="12">
    <source>
        <dbReference type="RuleBase" id="RU003651"/>
    </source>
</evidence>